<sequence>MSAPLIDAIIKAENTEQRQVAADALAAFAKTEGLVKSVAIIDSLNPLLENKKSVPHREGALLALGSLATAFGQAGEPFLIPQMPKVFELYSDKMVVVREAASVASKAIMSLPTRYAVRLLLPVIFHAIKESKWHSKIGALDILSGLTFSAPQQISAALSDIIPIVSETMWDSKPEVRDQATKTITDCFNVVGNPDLISSIPYLVGCINRPEEAAECIHQLAATTFVTTVEEPTLAIMCPLLVRGLAERTPSIQRQTAVIIDNMCKLVENPAHAQQFLPKLLPGLDRMIEIGASPELRSVAERARSTLVRVGGGEPGSKDQVVIIAYTVTAAEVLEVLKAKATFVKEDAFSASLLAYVSTLCAELIASRNFEKDAWVSSVVPYLAAVGSDAEVAALANEMNAFYVDYDAKNALANAAVEDVEEGELLCDCEFSLAYGGMILLNKTRLNLRRGQRYGLCGPNGVGKSTLMRAIASGQLEGFPSPDELKTVFVEHNLQAEDADLPVVTFIFNDENIKNLERKAVIDMLESVGFDQEKQDQAVGSLSGGWKMKLELARAMLMNADILLLDEPTNHLDVANVAWLQNYLNSLTNVTSMIVSHDSGFLDTVCTGIIHYETRKLKKYKGNLSKFVEQYPAGRSYYELSASPIAFKLPEPGFLDGVKSKDKALVKLQNIDFAYPGATKLTIMNMSCQVSLNSRVAVIGPNGAGKSTLIKVLTGETAPTDGVVTKHPNVRVAYVAQHAFHHVEQHLEKTPNEYIRWRYQYGEDREMVNKATRKISPEEEAQMKKFIQWEINEKIEKVQIEDLYGRRKAKRSFEYEVQFVGRSYEDNAWIPREKLEEWGFEKVLQAFDDKEAAKAGAWTRSLTAVEVEKHLGDLGLDAEFATHSRIKGLSGGQKVKVVLAAAMWLNPHLLVLDEPTNYLDRDSLGALSLAIKEFGGGVVIISHNREFTDTVTVEKWSVVAGVLTVSGNNYTQKNLEKIVMKEEEVKVDAFGNVEKVKSTRKLSRKEIKDKQKRRAAAKKRGEEVSESEEEF</sequence>
<comment type="subcellular location">
    <subcellularLocation>
        <location evidence="1">Cytoplasm</location>
    </subcellularLocation>
</comment>
<dbReference type="GO" id="GO:0016887">
    <property type="term" value="F:ATP hydrolysis activity"/>
    <property type="evidence" value="ECO:0007669"/>
    <property type="project" value="InterPro"/>
</dbReference>
<evidence type="ECO:0000256" key="13">
    <source>
        <dbReference type="PROSITE-ProRule" id="PRU00103"/>
    </source>
</evidence>
<feature type="region of interest" description="Disordered" evidence="14">
    <location>
        <begin position="1004"/>
        <end position="1031"/>
    </location>
</feature>
<accession>A0A197JNK9</accession>
<keyword evidence="7" id="KW-0251">Elongation factor</keyword>
<dbReference type="InterPro" id="IPR047038">
    <property type="entry name" value="eEF3_chromodomain-like_sf"/>
</dbReference>
<dbReference type="InterPro" id="IPR017871">
    <property type="entry name" value="ABC_transporter-like_CS"/>
</dbReference>
<keyword evidence="6" id="KW-0547">Nucleotide-binding</keyword>
<dbReference type="PANTHER" id="PTHR19211">
    <property type="entry name" value="ATP-BINDING TRANSPORT PROTEIN-RELATED"/>
    <property type="match status" value="1"/>
</dbReference>
<keyword evidence="17" id="KW-1185">Reference proteome</keyword>
<dbReference type="InterPro" id="IPR021133">
    <property type="entry name" value="HEAT_type_2"/>
</dbReference>
<dbReference type="Gene3D" id="1.25.10.10">
    <property type="entry name" value="Leucine-rich Repeat Variant"/>
    <property type="match status" value="1"/>
</dbReference>
<dbReference type="PROSITE" id="PS00211">
    <property type="entry name" value="ABC_TRANSPORTER_1"/>
    <property type="match status" value="2"/>
</dbReference>
<evidence type="ECO:0000313" key="17">
    <source>
        <dbReference type="Proteomes" id="UP000078512"/>
    </source>
</evidence>
<dbReference type="Gene3D" id="3.40.50.300">
    <property type="entry name" value="P-loop containing nucleotide triphosphate hydrolases"/>
    <property type="match status" value="2"/>
</dbReference>
<dbReference type="SMART" id="SM00382">
    <property type="entry name" value="AAA"/>
    <property type="match status" value="2"/>
</dbReference>
<evidence type="ECO:0000256" key="12">
    <source>
        <dbReference type="ARBA" id="ARBA00049360"/>
    </source>
</evidence>
<dbReference type="GO" id="GO:0003746">
    <property type="term" value="F:translation elongation factor activity"/>
    <property type="evidence" value="ECO:0007669"/>
    <property type="project" value="UniProtKB-KW"/>
</dbReference>
<dbReference type="InterPro" id="IPR016024">
    <property type="entry name" value="ARM-type_fold"/>
</dbReference>
<evidence type="ECO:0000256" key="5">
    <source>
        <dbReference type="ARBA" id="ARBA00022737"/>
    </source>
</evidence>
<evidence type="ECO:0000256" key="4">
    <source>
        <dbReference type="ARBA" id="ARBA00022490"/>
    </source>
</evidence>
<dbReference type="InterPro" id="IPR011989">
    <property type="entry name" value="ARM-like"/>
</dbReference>
<dbReference type="InterPro" id="IPR000953">
    <property type="entry name" value="Chromo/chromo_shadow_dom"/>
</dbReference>
<keyword evidence="4" id="KW-0963">Cytoplasm</keyword>
<keyword evidence="8" id="KW-0378">Hydrolase</keyword>
<dbReference type="CDD" id="cd18626">
    <property type="entry name" value="CD_eEF3"/>
    <property type="match status" value="1"/>
</dbReference>
<reference evidence="16 17" key="1">
    <citation type="submission" date="2016-05" db="EMBL/GenBank/DDBJ databases">
        <title>Genome sequencing reveals origins of a unique bacterial endosymbiosis in the earliest lineages of terrestrial Fungi.</title>
        <authorList>
            <consortium name="DOE Joint Genome Institute"/>
            <person name="Uehling J."/>
            <person name="Gryganskyi A."/>
            <person name="Hameed K."/>
            <person name="Tschaplinski T."/>
            <person name="Misztal P."/>
            <person name="Wu S."/>
            <person name="Desiro A."/>
            <person name="Vande Pol N."/>
            <person name="Du Z.-Y."/>
            <person name="Zienkiewicz A."/>
            <person name="Zienkiewicz K."/>
            <person name="Morin E."/>
            <person name="Tisserant E."/>
            <person name="Splivallo R."/>
            <person name="Hainaut M."/>
            <person name="Henrissat B."/>
            <person name="Ohm R."/>
            <person name="Kuo A."/>
            <person name="Yan J."/>
            <person name="Lipzen A."/>
            <person name="Nolan M."/>
            <person name="Labutti K."/>
            <person name="Barry K."/>
            <person name="Goldstein A."/>
            <person name="Labbe J."/>
            <person name="Schadt C."/>
            <person name="Tuskan G."/>
            <person name="Grigoriev I."/>
            <person name="Martin F."/>
            <person name="Vilgalys R."/>
            <person name="Bonito G."/>
        </authorList>
    </citation>
    <scope>NUCLEOTIDE SEQUENCE [LARGE SCALE GENOMIC DNA]</scope>
    <source>
        <strain evidence="16 17">AG-77</strain>
    </source>
</reference>
<evidence type="ECO:0000256" key="9">
    <source>
        <dbReference type="ARBA" id="ARBA00022840"/>
    </source>
</evidence>
<dbReference type="Pfam" id="PF24984">
    <property type="entry name" value="HEAT_EF3_GNC1"/>
    <property type="match status" value="1"/>
</dbReference>
<dbReference type="OrthoDB" id="2110130at2759"/>
<evidence type="ECO:0000256" key="1">
    <source>
        <dbReference type="ARBA" id="ARBA00004496"/>
    </source>
</evidence>
<feature type="domain" description="ABC transporter" evidence="15">
    <location>
        <begin position="415"/>
        <end position="640"/>
    </location>
</feature>
<gene>
    <name evidence="16" type="ORF">K457DRAFT_34335</name>
</gene>
<feature type="repeat" description="HEAT" evidence="13">
    <location>
        <begin position="161"/>
        <end position="199"/>
    </location>
</feature>
<comment type="pathway">
    <text evidence="2">Protein biosynthesis; polypeptide chain elongation.</text>
</comment>
<dbReference type="GO" id="GO:0005737">
    <property type="term" value="C:cytoplasm"/>
    <property type="evidence" value="ECO:0007669"/>
    <property type="project" value="UniProtKB-SubCell"/>
</dbReference>
<dbReference type="InterPro" id="IPR003593">
    <property type="entry name" value="AAA+_ATPase"/>
</dbReference>
<keyword evidence="9" id="KW-0067">ATP-binding</keyword>
<proteinExistence type="inferred from homology"/>
<comment type="catalytic activity">
    <reaction evidence="12">
        <text>ATP + H2O = ADP + phosphate + H(+)</text>
        <dbReference type="Rhea" id="RHEA:13065"/>
        <dbReference type="ChEBI" id="CHEBI:15377"/>
        <dbReference type="ChEBI" id="CHEBI:15378"/>
        <dbReference type="ChEBI" id="CHEBI:30616"/>
        <dbReference type="ChEBI" id="CHEBI:43474"/>
        <dbReference type="ChEBI" id="CHEBI:456216"/>
    </reaction>
</comment>
<dbReference type="FunFam" id="1.25.10.10:FF:000076">
    <property type="entry name" value="Elongation factor 3"/>
    <property type="match status" value="1"/>
</dbReference>
<dbReference type="STRING" id="1314771.A0A197JNK9"/>
<name>A0A197JNK9_9FUNG</name>
<dbReference type="InterPro" id="IPR003439">
    <property type="entry name" value="ABC_transporter-like_ATP-bd"/>
</dbReference>
<protein>
    <recommendedName>
        <fullName evidence="15">ABC transporter domain-containing protein</fullName>
    </recommendedName>
</protein>
<evidence type="ECO:0000256" key="8">
    <source>
        <dbReference type="ARBA" id="ARBA00022801"/>
    </source>
</evidence>
<keyword evidence="5" id="KW-0677">Repeat</keyword>
<dbReference type="Pfam" id="PF24987">
    <property type="entry name" value="HEAT_EF3_N"/>
    <property type="match status" value="1"/>
</dbReference>
<keyword evidence="11" id="KW-0648">Protein biosynthesis</keyword>
<dbReference type="Pfam" id="PF17947">
    <property type="entry name" value="4HB"/>
    <property type="match status" value="1"/>
</dbReference>
<dbReference type="Gene3D" id="1.20.1390.20">
    <property type="match status" value="1"/>
</dbReference>
<evidence type="ECO:0000256" key="6">
    <source>
        <dbReference type="ARBA" id="ARBA00022741"/>
    </source>
</evidence>
<evidence type="ECO:0000256" key="7">
    <source>
        <dbReference type="ARBA" id="ARBA00022768"/>
    </source>
</evidence>
<dbReference type="Proteomes" id="UP000078512">
    <property type="component" value="Unassembled WGS sequence"/>
</dbReference>
<evidence type="ECO:0000256" key="3">
    <source>
        <dbReference type="ARBA" id="ARBA00011054"/>
    </source>
</evidence>
<feature type="domain" description="ABC transporter" evidence="15">
    <location>
        <begin position="666"/>
        <end position="985"/>
    </location>
</feature>
<dbReference type="InterPro" id="IPR047036">
    <property type="entry name" value="EF3_4HB_sf"/>
</dbReference>
<dbReference type="PANTHER" id="PTHR19211:SF5">
    <property type="entry name" value="ELONGATION FACTOR 3A-RELATED"/>
    <property type="match status" value="1"/>
</dbReference>
<dbReference type="PROSITE" id="PS50077">
    <property type="entry name" value="HEAT_REPEAT"/>
    <property type="match status" value="1"/>
</dbReference>
<dbReference type="UniPathway" id="UPA00345"/>
<dbReference type="FunFam" id="2.40.50.990:FF:000002">
    <property type="entry name" value="mRNA export factor elf1"/>
    <property type="match status" value="1"/>
</dbReference>
<dbReference type="FunFam" id="3.40.50.300:FF:000193">
    <property type="entry name" value="Probable Elongation factor 3"/>
    <property type="match status" value="1"/>
</dbReference>
<evidence type="ECO:0000256" key="2">
    <source>
        <dbReference type="ARBA" id="ARBA00004815"/>
    </source>
</evidence>
<dbReference type="GO" id="GO:0005524">
    <property type="term" value="F:ATP binding"/>
    <property type="evidence" value="ECO:0007669"/>
    <property type="project" value="UniProtKB-KW"/>
</dbReference>
<dbReference type="InterPro" id="IPR050611">
    <property type="entry name" value="ABCF"/>
</dbReference>
<dbReference type="CDD" id="cd03221">
    <property type="entry name" value="ABCF_EF-3"/>
    <property type="match status" value="1"/>
</dbReference>
<dbReference type="InterPro" id="IPR015688">
    <property type="entry name" value="eEF3_ABC2_chromodomain-like"/>
</dbReference>
<dbReference type="Pfam" id="PF00005">
    <property type="entry name" value="ABC_tran"/>
    <property type="match status" value="2"/>
</dbReference>
<dbReference type="PROSITE" id="PS50893">
    <property type="entry name" value="ABC_TRANSPORTER_2"/>
    <property type="match status" value="2"/>
</dbReference>
<dbReference type="SMART" id="SM00298">
    <property type="entry name" value="CHROMO"/>
    <property type="match status" value="1"/>
</dbReference>
<dbReference type="EMBL" id="KV442064">
    <property type="protein sequence ID" value="OAQ26740.1"/>
    <property type="molecule type" value="Genomic_DNA"/>
</dbReference>
<evidence type="ECO:0000313" key="16">
    <source>
        <dbReference type="EMBL" id="OAQ26740.1"/>
    </source>
</evidence>
<evidence type="ECO:0000256" key="10">
    <source>
        <dbReference type="ARBA" id="ARBA00022884"/>
    </source>
</evidence>
<evidence type="ECO:0000256" key="11">
    <source>
        <dbReference type="ARBA" id="ARBA00022917"/>
    </source>
</evidence>
<evidence type="ECO:0000259" key="15">
    <source>
        <dbReference type="PROSITE" id="PS50893"/>
    </source>
</evidence>
<comment type="similarity">
    <text evidence="3">Belongs to the ABC transporter superfamily. ABCF family. EF3 subfamily.</text>
</comment>
<evidence type="ECO:0000256" key="14">
    <source>
        <dbReference type="SAM" id="MobiDB-lite"/>
    </source>
</evidence>
<dbReference type="GO" id="GO:0003723">
    <property type="term" value="F:RNA binding"/>
    <property type="evidence" value="ECO:0007669"/>
    <property type="project" value="UniProtKB-KW"/>
</dbReference>
<dbReference type="AlphaFoldDB" id="A0A197JNK9"/>
<dbReference type="Gene3D" id="2.40.50.990">
    <property type="match status" value="1"/>
</dbReference>
<organism evidence="16 17">
    <name type="scientific">Linnemannia elongata AG-77</name>
    <dbReference type="NCBI Taxonomy" id="1314771"/>
    <lineage>
        <taxon>Eukaryota</taxon>
        <taxon>Fungi</taxon>
        <taxon>Fungi incertae sedis</taxon>
        <taxon>Mucoromycota</taxon>
        <taxon>Mortierellomycotina</taxon>
        <taxon>Mortierellomycetes</taxon>
        <taxon>Mortierellales</taxon>
        <taxon>Mortierellaceae</taxon>
        <taxon>Linnemannia</taxon>
    </lineage>
</organism>
<dbReference type="InterPro" id="IPR027417">
    <property type="entry name" value="P-loop_NTPase"/>
</dbReference>
<dbReference type="SUPFAM" id="SSF52540">
    <property type="entry name" value="P-loop containing nucleoside triphosphate hydrolases"/>
    <property type="match status" value="2"/>
</dbReference>
<dbReference type="SUPFAM" id="SSF48371">
    <property type="entry name" value="ARM repeat"/>
    <property type="match status" value="1"/>
</dbReference>
<dbReference type="InterPro" id="IPR040533">
    <property type="entry name" value="EF3_4HB"/>
</dbReference>
<keyword evidence="10" id="KW-0694">RNA-binding</keyword>